<name>A0AA38F4S9_TAXCH</name>
<reference evidence="1 2" key="1">
    <citation type="journal article" date="2021" name="Nat. Plants">
        <title>The Taxus genome provides insights into paclitaxel biosynthesis.</title>
        <authorList>
            <person name="Xiong X."/>
            <person name="Gou J."/>
            <person name="Liao Q."/>
            <person name="Li Y."/>
            <person name="Zhou Q."/>
            <person name="Bi G."/>
            <person name="Li C."/>
            <person name="Du R."/>
            <person name="Wang X."/>
            <person name="Sun T."/>
            <person name="Guo L."/>
            <person name="Liang H."/>
            <person name="Lu P."/>
            <person name="Wu Y."/>
            <person name="Zhang Z."/>
            <person name="Ro D.K."/>
            <person name="Shang Y."/>
            <person name="Huang S."/>
            <person name="Yan J."/>
        </authorList>
    </citation>
    <scope>NUCLEOTIDE SEQUENCE [LARGE SCALE GENOMIC DNA]</scope>
    <source>
        <strain evidence="1">Ta-2019</strain>
    </source>
</reference>
<accession>A0AA38F4S9</accession>
<feature type="non-terminal residue" evidence="1">
    <location>
        <position position="1"/>
    </location>
</feature>
<comment type="caution">
    <text evidence="1">The sequence shown here is derived from an EMBL/GenBank/DDBJ whole genome shotgun (WGS) entry which is preliminary data.</text>
</comment>
<protein>
    <submittedName>
        <fullName evidence="1">Uncharacterized protein</fullName>
    </submittedName>
</protein>
<organism evidence="1 2">
    <name type="scientific">Taxus chinensis</name>
    <name type="common">Chinese yew</name>
    <name type="synonym">Taxus wallichiana var. chinensis</name>
    <dbReference type="NCBI Taxonomy" id="29808"/>
    <lineage>
        <taxon>Eukaryota</taxon>
        <taxon>Viridiplantae</taxon>
        <taxon>Streptophyta</taxon>
        <taxon>Embryophyta</taxon>
        <taxon>Tracheophyta</taxon>
        <taxon>Spermatophyta</taxon>
        <taxon>Pinopsida</taxon>
        <taxon>Pinidae</taxon>
        <taxon>Conifers II</taxon>
        <taxon>Cupressales</taxon>
        <taxon>Taxaceae</taxon>
        <taxon>Taxus</taxon>
    </lineage>
</organism>
<keyword evidence="2" id="KW-1185">Reference proteome</keyword>
<evidence type="ECO:0000313" key="2">
    <source>
        <dbReference type="Proteomes" id="UP000824469"/>
    </source>
</evidence>
<gene>
    <name evidence="1" type="ORF">KI387_033820</name>
</gene>
<sequence>MVLPFVSVFVGSSICWKMKRRDPNVADEEVVSSVMKILKEEISCCYSGSWEDAVSTDGEIRSCDVECTDDLNYLVSASSNELGIPSSPSMIYSPPHSTFSESFFPEILGCGLWRFTDYECNSTPRVYDELQEKDFGSCGLSLSDVFEGDLSPNLSSRQDIVCVIDGILPMSIDEETTRLVFNEYDRLPLALKVIGLRLSYDALADFDVALQLCFLYLFSFLEDEVIFTRYVSQLWIREGFVNGQDPLQTGQRFINLLADRFLIEPLLKDSDRK</sequence>
<dbReference type="EMBL" id="JAHRHJ020003813">
    <property type="protein sequence ID" value="KAH9289703.1"/>
    <property type="molecule type" value="Genomic_DNA"/>
</dbReference>
<dbReference type="Proteomes" id="UP000824469">
    <property type="component" value="Unassembled WGS sequence"/>
</dbReference>
<dbReference type="AlphaFoldDB" id="A0AA38F4S9"/>
<proteinExistence type="predicted"/>
<evidence type="ECO:0000313" key="1">
    <source>
        <dbReference type="EMBL" id="KAH9289703.1"/>
    </source>
</evidence>